<evidence type="ECO:0000313" key="3">
    <source>
        <dbReference type="Proteomes" id="UP000822688"/>
    </source>
</evidence>
<keyword evidence="1" id="KW-0732">Signal</keyword>
<feature type="chain" id="PRO_5035898484" description="Secreted protein" evidence="1">
    <location>
        <begin position="17"/>
        <end position="64"/>
    </location>
</feature>
<accession>A0A8T0IAC5</accession>
<dbReference type="AlphaFoldDB" id="A0A8T0IAC5"/>
<dbReference type="EMBL" id="CM026424">
    <property type="protein sequence ID" value="KAG0580690.1"/>
    <property type="molecule type" value="Genomic_DNA"/>
</dbReference>
<evidence type="ECO:0000256" key="1">
    <source>
        <dbReference type="SAM" id="SignalP"/>
    </source>
</evidence>
<sequence length="64" mass="7109">MALQTVGFLSLLSVSGVMEPSRVSLEIEFNSPTRYLRGKRSSLQGEGFGCFFKPFFFGKARLVS</sequence>
<keyword evidence="3" id="KW-1185">Reference proteome</keyword>
<organism evidence="2 3">
    <name type="scientific">Ceratodon purpureus</name>
    <name type="common">Fire moss</name>
    <name type="synonym">Dicranum purpureum</name>
    <dbReference type="NCBI Taxonomy" id="3225"/>
    <lineage>
        <taxon>Eukaryota</taxon>
        <taxon>Viridiplantae</taxon>
        <taxon>Streptophyta</taxon>
        <taxon>Embryophyta</taxon>
        <taxon>Bryophyta</taxon>
        <taxon>Bryophytina</taxon>
        <taxon>Bryopsida</taxon>
        <taxon>Dicranidae</taxon>
        <taxon>Pseudoditrichales</taxon>
        <taxon>Ditrichaceae</taxon>
        <taxon>Ceratodon</taxon>
    </lineage>
</organism>
<feature type="signal peptide" evidence="1">
    <location>
        <begin position="1"/>
        <end position="16"/>
    </location>
</feature>
<gene>
    <name evidence="2" type="ORF">KC19_4G191900</name>
</gene>
<protein>
    <recommendedName>
        <fullName evidence="4">Secreted protein</fullName>
    </recommendedName>
</protein>
<dbReference type="Proteomes" id="UP000822688">
    <property type="component" value="Chromosome 4"/>
</dbReference>
<proteinExistence type="predicted"/>
<comment type="caution">
    <text evidence="2">The sequence shown here is derived from an EMBL/GenBank/DDBJ whole genome shotgun (WGS) entry which is preliminary data.</text>
</comment>
<evidence type="ECO:0008006" key="4">
    <source>
        <dbReference type="Google" id="ProtNLM"/>
    </source>
</evidence>
<name>A0A8T0IAC5_CERPU</name>
<evidence type="ECO:0000313" key="2">
    <source>
        <dbReference type="EMBL" id="KAG0580690.1"/>
    </source>
</evidence>
<reference evidence="2" key="1">
    <citation type="submission" date="2020-06" db="EMBL/GenBank/DDBJ databases">
        <title>WGS assembly of Ceratodon purpureus strain R40.</title>
        <authorList>
            <person name="Carey S.B."/>
            <person name="Jenkins J."/>
            <person name="Shu S."/>
            <person name="Lovell J.T."/>
            <person name="Sreedasyam A."/>
            <person name="Maumus F."/>
            <person name="Tiley G.P."/>
            <person name="Fernandez-Pozo N."/>
            <person name="Barry K."/>
            <person name="Chen C."/>
            <person name="Wang M."/>
            <person name="Lipzen A."/>
            <person name="Daum C."/>
            <person name="Saski C.A."/>
            <person name="Payton A.C."/>
            <person name="Mcbreen J.C."/>
            <person name="Conrad R.E."/>
            <person name="Kollar L.M."/>
            <person name="Olsson S."/>
            <person name="Huttunen S."/>
            <person name="Landis J.B."/>
            <person name="Wickett N.J."/>
            <person name="Johnson M.G."/>
            <person name="Rensing S.A."/>
            <person name="Grimwood J."/>
            <person name="Schmutz J."/>
            <person name="Mcdaniel S.F."/>
        </authorList>
    </citation>
    <scope>NUCLEOTIDE SEQUENCE</scope>
    <source>
        <strain evidence="2">R40</strain>
    </source>
</reference>